<proteinExistence type="predicted"/>
<dbReference type="EMBL" id="CP002824">
    <property type="protein sequence ID" value="AEG99548.1"/>
    <property type="molecule type" value="Genomic_DNA"/>
</dbReference>
<dbReference type="OrthoDB" id="10019079at2"/>
<accession>A0A0H3FUT9</accession>
<sequence length="195" mass="20609">MSIFPSPRAVVATSCAEPRAQAIALSSLFAAGALLLSISAIIGAIASLALLLALAGAFAVGYAIGRWQPWPAHYCVTISCYAFVLSAIGWLLVLVIWNSEHGWLELIPGIVFGGLGLGIVWQTHAAERVLLGMMPNIPTIASIVFITLAILLTNHYADSGKGGFVYALAVLADLALLGALLVKIRLQDEHSIKYE</sequence>
<feature type="transmembrane region" description="Helical" evidence="1">
    <location>
        <begin position="164"/>
        <end position="184"/>
    </location>
</feature>
<evidence type="ECO:0000313" key="2">
    <source>
        <dbReference type="EMBL" id="AEG99548.1"/>
    </source>
</evidence>
<reference evidence="2 3" key="1">
    <citation type="journal article" date="2012" name="J. Bacteriol.">
        <title>Complete genome sequence of Enterobacter aerogenes KCTC 2190.</title>
        <authorList>
            <person name="Shin S.H."/>
            <person name="Kim S."/>
            <person name="Kim J.Y."/>
            <person name="Lee S."/>
            <person name="Um Y."/>
            <person name="Oh M.K."/>
            <person name="Kim Y.R."/>
            <person name="Lee J."/>
            <person name="Yang K.S."/>
        </authorList>
    </citation>
    <scope>NUCLEOTIDE SEQUENCE [LARGE SCALE GENOMIC DNA]</scope>
    <source>
        <strain evidence="2 3">KCTC 2190</strain>
    </source>
</reference>
<protein>
    <submittedName>
        <fullName evidence="2">Uncharacterized protein</fullName>
    </submittedName>
</protein>
<dbReference type="RefSeq" id="WP_015706010.1">
    <property type="nucleotide sequence ID" value="NC_015663.1"/>
</dbReference>
<keyword evidence="1" id="KW-0472">Membrane</keyword>
<feature type="transmembrane region" description="Helical" evidence="1">
    <location>
        <begin position="74"/>
        <end position="97"/>
    </location>
</feature>
<dbReference type="KEGG" id="eae:EAE_23245"/>
<gene>
    <name evidence="2" type="ordered locus">EAE_23245</name>
</gene>
<feature type="transmembrane region" description="Helical" evidence="1">
    <location>
        <begin position="32"/>
        <end position="62"/>
    </location>
</feature>
<dbReference type="eggNOG" id="ENOG5032X7Y">
    <property type="taxonomic scope" value="Bacteria"/>
</dbReference>
<keyword evidence="3" id="KW-1185">Reference proteome</keyword>
<evidence type="ECO:0000256" key="1">
    <source>
        <dbReference type="SAM" id="Phobius"/>
    </source>
</evidence>
<dbReference type="HOGENOM" id="CLU_119436_0_0_6"/>
<feature type="transmembrane region" description="Helical" evidence="1">
    <location>
        <begin position="103"/>
        <end position="121"/>
    </location>
</feature>
<name>A0A0H3FUT9_KLEAK</name>
<dbReference type="Proteomes" id="UP000008881">
    <property type="component" value="Chromosome"/>
</dbReference>
<organism evidence="2 3">
    <name type="scientific">Klebsiella aerogenes (strain ATCC 13048 / DSM 30053 / CCUG 1429 / JCM 1235 / KCTC 2190 / NBRC 13534 / NCIMB 10102 / NCTC 10006 / CDC 819-56)</name>
    <name type="common">Enterobacter aerogenes</name>
    <dbReference type="NCBI Taxonomy" id="1028307"/>
    <lineage>
        <taxon>Bacteria</taxon>
        <taxon>Pseudomonadati</taxon>
        <taxon>Pseudomonadota</taxon>
        <taxon>Gammaproteobacteria</taxon>
        <taxon>Enterobacterales</taxon>
        <taxon>Enterobacteriaceae</taxon>
        <taxon>Klebsiella/Raoultella group</taxon>
        <taxon>Klebsiella</taxon>
    </lineage>
</organism>
<keyword evidence="1" id="KW-0812">Transmembrane</keyword>
<evidence type="ECO:0000313" key="3">
    <source>
        <dbReference type="Proteomes" id="UP000008881"/>
    </source>
</evidence>
<keyword evidence="1" id="KW-1133">Transmembrane helix</keyword>
<dbReference type="GeneID" id="93312820"/>
<dbReference type="PATRIC" id="fig|1028307.3.peg.4606"/>
<feature type="transmembrane region" description="Helical" evidence="1">
    <location>
        <begin position="133"/>
        <end position="152"/>
    </location>
</feature>
<dbReference type="AlphaFoldDB" id="A0A0H3FUT9"/>